<protein>
    <submittedName>
        <fullName evidence="4">Uncharacterized protein</fullName>
    </submittedName>
</protein>
<dbReference type="InterPro" id="IPR038143">
    <property type="entry name" value="NigD-like_C_dom_sf"/>
</dbReference>
<comment type="caution">
    <text evidence="4">The sequence shown here is derived from an EMBL/GenBank/DDBJ whole genome shotgun (WGS) entry which is preliminary data.</text>
</comment>
<dbReference type="Gene3D" id="2.60.40.2370">
    <property type="entry name" value="NigD-like, C-terminal beta sandwich domain"/>
    <property type="match status" value="1"/>
</dbReference>
<keyword evidence="1" id="KW-0732">Signal</keyword>
<dbReference type="InterPro" id="IPR024299">
    <property type="entry name" value="NigD-like_OB_dom"/>
</dbReference>
<feature type="chain" id="PRO_5030116529" evidence="1">
    <location>
        <begin position="18"/>
        <end position="245"/>
    </location>
</feature>
<evidence type="ECO:0000313" key="5">
    <source>
        <dbReference type="Proteomes" id="UP000324383"/>
    </source>
</evidence>
<feature type="domain" description="NigD-like N-terminal OB" evidence="2">
    <location>
        <begin position="40"/>
        <end position="104"/>
    </location>
</feature>
<sequence length="245" mass="28272">MKKLKIIAFIFALSALAPFLQSCLGDDDSRQEQLIICTINVPDAEKKEFYLTCDNGETLYPYNVGRLGNYKLVDGQRAFVACSFVDEKVEGYDHTVEIFEIVDIPTKEIEKLNKENAAKIGDDKINKNYMWVSKDRKYLTIEYQYYGTKKEKKKHVLNLVINEMKNQIASNVIKDYIELEFRHNAYEDTSGELVEGFISFKLDKIKDEMEGKKGLKIRVNTIYGGEEFYEVNLPPSVKDKIISSK</sequence>
<keyword evidence="5" id="KW-1185">Reference proteome</keyword>
<dbReference type="RefSeq" id="WP_027326348.1">
    <property type="nucleotide sequence ID" value="NZ_CAMBON010000042.1"/>
</dbReference>
<evidence type="ECO:0000256" key="1">
    <source>
        <dbReference type="SAM" id="SignalP"/>
    </source>
</evidence>
<organism evidence="4 5">
    <name type="scientific">Bacteroides pyogenes</name>
    <dbReference type="NCBI Taxonomy" id="310300"/>
    <lineage>
        <taxon>Bacteria</taxon>
        <taxon>Pseudomonadati</taxon>
        <taxon>Bacteroidota</taxon>
        <taxon>Bacteroidia</taxon>
        <taxon>Bacteroidales</taxon>
        <taxon>Bacteroidaceae</taxon>
        <taxon>Bacteroides</taxon>
    </lineage>
</organism>
<reference evidence="4 5" key="1">
    <citation type="submission" date="2019-07" db="EMBL/GenBank/DDBJ databases">
        <title>Draft Genome Sequences of Bacteroides pyogenes Strains Isolated from the Uterus Holstein Dairy Cows with Metritis.</title>
        <authorList>
            <person name="Cunha F."/>
            <person name="Galvao K.N."/>
            <person name="Jeon S.J."/>
            <person name="Jeong K.C."/>
        </authorList>
    </citation>
    <scope>NUCLEOTIDE SEQUENCE [LARGE SCALE GENOMIC DNA]</scope>
    <source>
        <strain evidence="4 5">KG-31</strain>
    </source>
</reference>
<feature type="domain" description="NigD-like C-terminal" evidence="3">
    <location>
        <begin position="109"/>
        <end position="232"/>
    </location>
</feature>
<evidence type="ECO:0000259" key="2">
    <source>
        <dbReference type="Pfam" id="PF12667"/>
    </source>
</evidence>
<dbReference type="Pfam" id="PF12667">
    <property type="entry name" value="NigD_N"/>
    <property type="match status" value="1"/>
</dbReference>
<dbReference type="InterPro" id="IPR035376">
    <property type="entry name" value="NigD_C"/>
</dbReference>
<dbReference type="InterPro" id="IPR038179">
    <property type="entry name" value="NigD-like_N_sf"/>
</dbReference>
<proteinExistence type="predicted"/>
<dbReference type="AlphaFoldDB" id="A0A5D3FVX9"/>
<feature type="signal peptide" evidence="1">
    <location>
        <begin position="1"/>
        <end position="17"/>
    </location>
</feature>
<dbReference type="Gene3D" id="2.40.50.500">
    <property type="entry name" value="NigD-like N-terminal OB domain"/>
    <property type="match status" value="1"/>
</dbReference>
<name>A0A5D3FVX9_9BACE</name>
<dbReference type="Proteomes" id="UP000324383">
    <property type="component" value="Unassembled WGS sequence"/>
</dbReference>
<accession>A0A5D3FVX9</accession>
<evidence type="ECO:0000313" key="4">
    <source>
        <dbReference type="EMBL" id="TYK33114.1"/>
    </source>
</evidence>
<evidence type="ECO:0000259" key="3">
    <source>
        <dbReference type="Pfam" id="PF17415"/>
    </source>
</evidence>
<dbReference type="EMBL" id="VKLW01000020">
    <property type="protein sequence ID" value="TYK33114.1"/>
    <property type="molecule type" value="Genomic_DNA"/>
</dbReference>
<dbReference type="Pfam" id="PF17415">
    <property type="entry name" value="NigD_C"/>
    <property type="match status" value="1"/>
</dbReference>
<gene>
    <name evidence="4" type="ORF">FNJ60_09395</name>
</gene>
<dbReference type="PROSITE" id="PS51257">
    <property type="entry name" value="PROKAR_LIPOPROTEIN"/>
    <property type="match status" value="1"/>
</dbReference>